<comment type="caution">
    <text evidence="1">The sequence shown here is derived from an EMBL/GenBank/DDBJ whole genome shotgun (WGS) entry which is preliminary data.</text>
</comment>
<dbReference type="EMBL" id="BDGG01000002">
    <property type="protein sequence ID" value="GAU91952.1"/>
    <property type="molecule type" value="Genomic_DNA"/>
</dbReference>
<dbReference type="Proteomes" id="UP000186922">
    <property type="component" value="Unassembled WGS sequence"/>
</dbReference>
<reference evidence="1 2" key="1">
    <citation type="journal article" date="2016" name="Nat. Commun.">
        <title>Extremotolerant tardigrade genome and improved radiotolerance of human cultured cells by tardigrade-unique protein.</title>
        <authorList>
            <person name="Hashimoto T."/>
            <person name="Horikawa D.D."/>
            <person name="Saito Y."/>
            <person name="Kuwahara H."/>
            <person name="Kozuka-Hata H."/>
            <person name="Shin-I T."/>
            <person name="Minakuchi Y."/>
            <person name="Ohishi K."/>
            <person name="Motoyama A."/>
            <person name="Aizu T."/>
            <person name="Enomoto A."/>
            <person name="Kondo K."/>
            <person name="Tanaka S."/>
            <person name="Hara Y."/>
            <person name="Koshikawa S."/>
            <person name="Sagara H."/>
            <person name="Miura T."/>
            <person name="Yokobori S."/>
            <person name="Miyagawa K."/>
            <person name="Suzuki Y."/>
            <person name="Kubo T."/>
            <person name="Oyama M."/>
            <person name="Kohara Y."/>
            <person name="Fujiyama A."/>
            <person name="Arakawa K."/>
            <person name="Katayama T."/>
            <person name="Toyoda A."/>
            <person name="Kunieda T."/>
        </authorList>
    </citation>
    <scope>NUCLEOTIDE SEQUENCE [LARGE SCALE GENOMIC DNA]</scope>
    <source>
        <strain evidence="1 2">YOKOZUNA-1</strain>
    </source>
</reference>
<dbReference type="AlphaFoldDB" id="A0A1D1UW43"/>
<name>A0A1D1UW43_RAMVA</name>
<gene>
    <name evidence="1" type="primary">RvY_04108-1</name>
    <name evidence="1" type="synonym">RvY_04108.1</name>
    <name evidence="1" type="ORF">RvY_04108</name>
</gene>
<proteinExistence type="predicted"/>
<accession>A0A1D1UW43</accession>
<evidence type="ECO:0000313" key="2">
    <source>
        <dbReference type="Proteomes" id="UP000186922"/>
    </source>
</evidence>
<protein>
    <submittedName>
        <fullName evidence="1">Uncharacterized protein</fullName>
    </submittedName>
</protein>
<evidence type="ECO:0000313" key="1">
    <source>
        <dbReference type="EMBL" id="GAU91952.1"/>
    </source>
</evidence>
<sequence>MNAACGYHTFEQRTFAVTLWPVAAKVVPVNNIAVDWNGRTVVGEEDSDDGVEKLFVLQSLNDVSETFIHCLDKI</sequence>
<organism evidence="1 2">
    <name type="scientific">Ramazzottius varieornatus</name>
    <name type="common">Water bear</name>
    <name type="synonym">Tardigrade</name>
    <dbReference type="NCBI Taxonomy" id="947166"/>
    <lineage>
        <taxon>Eukaryota</taxon>
        <taxon>Metazoa</taxon>
        <taxon>Ecdysozoa</taxon>
        <taxon>Tardigrada</taxon>
        <taxon>Eutardigrada</taxon>
        <taxon>Parachela</taxon>
        <taxon>Hypsibioidea</taxon>
        <taxon>Ramazzottiidae</taxon>
        <taxon>Ramazzottius</taxon>
    </lineage>
</organism>
<keyword evidence="2" id="KW-1185">Reference proteome</keyword>